<dbReference type="OrthoDB" id="2505311at2759"/>
<evidence type="ECO:0000313" key="3">
    <source>
        <dbReference type="EMBL" id="KAA1099611.1"/>
    </source>
</evidence>
<dbReference type="EMBL" id="VSWC01000054">
    <property type="protein sequence ID" value="KAA1099611.1"/>
    <property type="molecule type" value="Genomic_DNA"/>
</dbReference>
<name>A0A5B0PE69_PUCGR</name>
<feature type="region of interest" description="Disordered" evidence="1">
    <location>
        <begin position="1"/>
        <end position="113"/>
    </location>
</feature>
<dbReference type="Proteomes" id="UP000324748">
    <property type="component" value="Unassembled WGS sequence"/>
</dbReference>
<feature type="compositionally biased region" description="Polar residues" evidence="1">
    <location>
        <begin position="157"/>
        <end position="169"/>
    </location>
</feature>
<feature type="region of interest" description="Disordered" evidence="1">
    <location>
        <begin position="156"/>
        <end position="177"/>
    </location>
</feature>
<proteinExistence type="predicted"/>
<protein>
    <recommendedName>
        <fullName evidence="2">Tet-like 2OG-Fe(II) oxygenase domain-containing protein</fullName>
    </recommendedName>
</protein>
<comment type="caution">
    <text evidence="3">The sequence shown here is derived from an EMBL/GenBank/DDBJ whole genome shotgun (WGS) entry which is preliminary data.</text>
</comment>
<dbReference type="InterPro" id="IPR046798">
    <property type="entry name" value="2OG-FeII_Oxy_6"/>
</dbReference>
<keyword evidence="4" id="KW-1185">Reference proteome</keyword>
<evidence type="ECO:0000256" key="1">
    <source>
        <dbReference type="SAM" id="MobiDB-lite"/>
    </source>
</evidence>
<sequence length="462" mass="52001">MASRTGIKMSEVKPFAGSNELETHNGPEPNIPGRTAGSEAKLPIATNEVEGSDAASKQNTQAPGETSDLEFKPHPEEEEPRAKPKRRQREYRKRKKHENRAKKNKTGRENRLNQVISSKSLCPLVGHAEKKLQKFDLFPQISDEIAIEKERRLKQCGENSSDNPNQVFQKPTDPPLIPRAPTETENNWALNHVQENFLNLDHGRVMMYDLNNDKQIVGVVEYLQIPEMTPNQRKDLDFLCAFFHGCRQFVLPAALEGRVCADITSAIGWSKETTHLEILRRYQNKEAIEQNQAVYSKLMEGSARAAAILWSLFYNLGDTAAQNTRNHFKNLFGPSSANDEPHKGSTSSLAFPSNGFHNEYSFEKDDLSQHPLSFAMMIPIFKSTGKVGLESEGYQVDNGQFVFPDIRIAIKFPPDTVCMMLLRDQEYAHGILNPTVAGDSTRLRVCIKPPTKPSNISIKQES</sequence>
<gene>
    <name evidence="3" type="ORF">PGT21_014710</name>
</gene>
<feature type="domain" description="Tet-like 2OG-Fe(II) oxygenase" evidence="2">
    <location>
        <begin position="229"/>
        <end position="433"/>
    </location>
</feature>
<dbReference type="Pfam" id="PF20515">
    <property type="entry name" value="2OG-FeII_Oxy_6"/>
    <property type="match status" value="1"/>
</dbReference>
<accession>A0A5B0PE69</accession>
<feature type="compositionally biased region" description="Polar residues" evidence="1">
    <location>
        <begin position="55"/>
        <end position="64"/>
    </location>
</feature>
<reference evidence="3 4" key="1">
    <citation type="submission" date="2019-05" db="EMBL/GenBank/DDBJ databases">
        <title>Emergence of the Ug99 lineage of the wheat stem rust pathogen through somatic hybridization.</title>
        <authorList>
            <person name="Li F."/>
            <person name="Upadhyaya N.M."/>
            <person name="Sperschneider J."/>
            <person name="Matny O."/>
            <person name="Nguyen-Phuc H."/>
            <person name="Mago R."/>
            <person name="Raley C."/>
            <person name="Miller M.E."/>
            <person name="Silverstein K.A.T."/>
            <person name="Henningsen E."/>
            <person name="Hirsch C.D."/>
            <person name="Visser B."/>
            <person name="Pretorius Z.A."/>
            <person name="Steffenson B.J."/>
            <person name="Schwessinger B."/>
            <person name="Dodds P.N."/>
            <person name="Figueroa M."/>
        </authorList>
    </citation>
    <scope>NUCLEOTIDE SEQUENCE [LARGE SCALE GENOMIC DNA]</scope>
    <source>
        <strain evidence="3">21-0</strain>
    </source>
</reference>
<evidence type="ECO:0000259" key="2">
    <source>
        <dbReference type="Pfam" id="PF20515"/>
    </source>
</evidence>
<dbReference type="AlphaFoldDB" id="A0A5B0PE69"/>
<evidence type="ECO:0000313" key="4">
    <source>
        <dbReference type="Proteomes" id="UP000324748"/>
    </source>
</evidence>
<feature type="compositionally biased region" description="Basic residues" evidence="1">
    <location>
        <begin position="83"/>
        <end position="105"/>
    </location>
</feature>
<organism evidence="3 4">
    <name type="scientific">Puccinia graminis f. sp. tritici</name>
    <dbReference type="NCBI Taxonomy" id="56615"/>
    <lineage>
        <taxon>Eukaryota</taxon>
        <taxon>Fungi</taxon>
        <taxon>Dikarya</taxon>
        <taxon>Basidiomycota</taxon>
        <taxon>Pucciniomycotina</taxon>
        <taxon>Pucciniomycetes</taxon>
        <taxon>Pucciniales</taxon>
        <taxon>Pucciniaceae</taxon>
        <taxon>Puccinia</taxon>
    </lineage>
</organism>